<comment type="caution">
    <text evidence="3">The sequence shown here is derived from an EMBL/GenBank/DDBJ whole genome shotgun (WGS) entry which is preliminary data.</text>
</comment>
<dbReference type="RefSeq" id="WP_237444064.1">
    <property type="nucleotide sequence ID" value="NZ_CAKLPX010000001.1"/>
</dbReference>
<keyword evidence="1" id="KW-0472">Membrane</keyword>
<feature type="domain" description="Type II secretion system protein GspB C-terminal" evidence="2">
    <location>
        <begin position="215"/>
        <end position="274"/>
    </location>
</feature>
<sequence>MSYILDALNKSEAQRNGVAEILVAEYSEPLPVTKQVLGARPVIFAAIVVLLLLMLLAVLFLPRSVPSTGVVAMTAENTHALPPPVEAAELVAVATEHRDVIAGDIVRQPVIVAPSGGDKIADSAPLNPPVKNDIDDLYQQRTEALKTDDGIKTSVVVAVTSGRIEKKNKAFSDKELQQMIDQASPAVVVDIDARKNKKPLPPLFSELTWVQKERIPPVEYGAHIYSSRSASGFVILNGSKRFAGDKIGAGLSVEAILVDAVQLNFQGLSFRLPAMTSWNP</sequence>
<reference evidence="3" key="1">
    <citation type="submission" date="2021-12" db="EMBL/GenBank/DDBJ databases">
        <authorList>
            <person name="Rodrigo-Torres L."/>
            <person name="Arahal R. D."/>
            <person name="Lucena T."/>
        </authorList>
    </citation>
    <scope>NUCLEOTIDE SEQUENCE</scope>
    <source>
        <strain evidence="3">CECT 8267</strain>
    </source>
</reference>
<dbReference type="EMBL" id="CAKLPX010000001">
    <property type="protein sequence ID" value="CAH0991413.1"/>
    <property type="molecule type" value="Genomic_DNA"/>
</dbReference>
<name>A0ABN8EG52_9GAMM</name>
<gene>
    <name evidence="3" type="ORF">SIN8267_01517</name>
</gene>
<evidence type="ECO:0000313" key="4">
    <source>
        <dbReference type="Proteomes" id="UP000838100"/>
    </source>
</evidence>
<dbReference type="Pfam" id="PF16537">
    <property type="entry name" value="T2SSB"/>
    <property type="match status" value="1"/>
</dbReference>
<feature type="transmembrane region" description="Helical" evidence="1">
    <location>
        <begin position="42"/>
        <end position="61"/>
    </location>
</feature>
<dbReference type="InterPro" id="IPR032389">
    <property type="entry name" value="GspB_C"/>
</dbReference>
<accession>A0ABN8EG52</accession>
<organism evidence="3 4">
    <name type="scientific">Sinobacterium norvegicum</name>
    <dbReference type="NCBI Taxonomy" id="1641715"/>
    <lineage>
        <taxon>Bacteria</taxon>
        <taxon>Pseudomonadati</taxon>
        <taxon>Pseudomonadota</taxon>
        <taxon>Gammaproteobacteria</taxon>
        <taxon>Cellvibrionales</taxon>
        <taxon>Spongiibacteraceae</taxon>
        <taxon>Sinobacterium</taxon>
    </lineage>
</organism>
<keyword evidence="4" id="KW-1185">Reference proteome</keyword>
<protein>
    <recommendedName>
        <fullName evidence="2">Type II secretion system protein GspB C-terminal domain-containing protein</fullName>
    </recommendedName>
</protein>
<proteinExistence type="predicted"/>
<evidence type="ECO:0000256" key="1">
    <source>
        <dbReference type="SAM" id="Phobius"/>
    </source>
</evidence>
<evidence type="ECO:0000259" key="2">
    <source>
        <dbReference type="Pfam" id="PF16537"/>
    </source>
</evidence>
<dbReference type="Proteomes" id="UP000838100">
    <property type="component" value="Unassembled WGS sequence"/>
</dbReference>
<keyword evidence="1" id="KW-0812">Transmembrane</keyword>
<keyword evidence="1" id="KW-1133">Transmembrane helix</keyword>
<evidence type="ECO:0000313" key="3">
    <source>
        <dbReference type="EMBL" id="CAH0991413.1"/>
    </source>
</evidence>